<evidence type="ECO:0000313" key="2">
    <source>
        <dbReference type="Proteomes" id="UP001082899"/>
    </source>
</evidence>
<comment type="caution">
    <text evidence="1">The sequence shown here is derived from an EMBL/GenBank/DDBJ whole genome shotgun (WGS) entry which is preliminary data.</text>
</comment>
<gene>
    <name evidence="1" type="ORF">OVY01_03125</name>
</gene>
<dbReference type="SUPFAM" id="SSF56529">
    <property type="entry name" value="FAH"/>
    <property type="match status" value="1"/>
</dbReference>
<evidence type="ECO:0000313" key="1">
    <source>
        <dbReference type="EMBL" id="MCY0386255.1"/>
    </source>
</evidence>
<keyword evidence="2" id="KW-1185">Reference proteome</keyword>
<sequence>MTISTEHDAFAKRLARARTGAGRLDAAAMLQPRDENEAFAIQHATLEGAPIGGWKIGAKTATERPTGSPLPASGIHRSGVTLAREAYWPCGLELELAFRFGRVFAPQPAGYDDDEVFAAVEQMCATVEIVSSRYAAWPGVDRLAGLADLQNHGALVVGEASPYRVDFPFLSPKMRFLIDDHDIVADTVDGKPTNTVGDPRRALPWFVDHCTRHLGIPVTPDMIVTAGSYTGLYLPKGAGSVRGEIDGLAPVTFELV</sequence>
<dbReference type="InterPro" id="IPR036663">
    <property type="entry name" value="Fumarylacetoacetase_C_sf"/>
</dbReference>
<proteinExistence type="predicted"/>
<dbReference type="PANTHER" id="PTHR30143:SF0">
    <property type="entry name" value="2-KETO-4-PENTENOATE HYDRATASE"/>
    <property type="match status" value="1"/>
</dbReference>
<organism evidence="1 2">
    <name type="scientific">Robbsia betulipollinis</name>
    <dbReference type="NCBI Taxonomy" id="2981849"/>
    <lineage>
        <taxon>Bacteria</taxon>
        <taxon>Pseudomonadati</taxon>
        <taxon>Pseudomonadota</taxon>
        <taxon>Betaproteobacteria</taxon>
        <taxon>Burkholderiales</taxon>
        <taxon>Burkholderiaceae</taxon>
        <taxon>Robbsia</taxon>
    </lineage>
</organism>
<dbReference type="InterPro" id="IPR050772">
    <property type="entry name" value="Hydratase-Decarb/MhpD_sf"/>
</dbReference>
<dbReference type="RefSeq" id="WP_267845585.1">
    <property type="nucleotide sequence ID" value="NZ_JAPMXC010000001.1"/>
</dbReference>
<dbReference type="Gene3D" id="3.90.850.10">
    <property type="entry name" value="Fumarylacetoacetase-like, C-terminal domain"/>
    <property type="match status" value="1"/>
</dbReference>
<dbReference type="EMBL" id="JAPMXC010000001">
    <property type="protein sequence ID" value="MCY0386255.1"/>
    <property type="molecule type" value="Genomic_DNA"/>
</dbReference>
<protein>
    <submittedName>
        <fullName evidence="1">2-keto-4-pentenoate hydratase</fullName>
    </submittedName>
</protein>
<name>A0ABT3ZJX0_9BURK</name>
<dbReference type="PANTHER" id="PTHR30143">
    <property type="entry name" value="ACID HYDRATASE"/>
    <property type="match status" value="1"/>
</dbReference>
<reference evidence="1" key="1">
    <citation type="submission" date="2022-11" db="EMBL/GenBank/DDBJ databases">
        <title>Robbsia betulipollinis sp. nov., isolated from pollen of birch (Betula pendula).</title>
        <authorList>
            <person name="Shi H."/>
            <person name="Ambika Manirajan B."/>
            <person name="Ratering S."/>
            <person name="Geissler-Plaum R."/>
            <person name="Schnell S."/>
        </authorList>
    </citation>
    <scope>NUCLEOTIDE SEQUENCE</scope>
    <source>
        <strain evidence="1">Bb-Pol-6</strain>
    </source>
</reference>
<accession>A0ABT3ZJX0</accession>
<dbReference type="Proteomes" id="UP001082899">
    <property type="component" value="Unassembled WGS sequence"/>
</dbReference>